<keyword evidence="5 8" id="KW-0804">Transcription</keyword>
<keyword evidence="6 8" id="KW-0539">Nucleus</keyword>
<evidence type="ECO:0000313" key="12">
    <source>
        <dbReference type="RefSeq" id="XP_021835556.2"/>
    </source>
</evidence>
<dbReference type="Proteomes" id="UP000813463">
    <property type="component" value="Chromosome 2"/>
</dbReference>
<dbReference type="PANTHER" id="PTHR31384:SF102">
    <property type="entry name" value="AUXIN RESPONSE FACTOR 4"/>
    <property type="match status" value="1"/>
</dbReference>
<evidence type="ECO:0000256" key="6">
    <source>
        <dbReference type="ARBA" id="ARBA00023242"/>
    </source>
</evidence>
<comment type="subcellular location">
    <subcellularLocation>
        <location evidence="1 8">Nucleus</location>
    </subcellularLocation>
</comment>
<keyword evidence="4 8" id="KW-0238">DNA-binding</keyword>
<dbReference type="Pfam" id="PF02309">
    <property type="entry name" value="AUX_IAA"/>
    <property type="match status" value="1"/>
</dbReference>
<dbReference type="GeneID" id="110775257"/>
<comment type="subunit">
    <text evidence="8">Homodimers and heterodimers.</text>
</comment>
<comment type="function">
    <text evidence="8">Auxin response factors (ARFs) are transcriptional factors that bind specifically to the DNA sequence 5'-TGTCTC-3' found in the auxin-responsive promoter elements (AuxREs).</text>
</comment>
<evidence type="ECO:0000256" key="8">
    <source>
        <dbReference type="RuleBase" id="RU004561"/>
    </source>
</evidence>
<evidence type="ECO:0000259" key="10">
    <source>
        <dbReference type="PROSITE" id="PS51745"/>
    </source>
</evidence>
<dbReference type="CDD" id="cd10017">
    <property type="entry name" value="B3_DNA"/>
    <property type="match status" value="1"/>
</dbReference>
<name>A0A9R0JHJ3_SPIOL</name>
<feature type="domain" description="PB1" evidence="10">
    <location>
        <begin position="669"/>
        <end position="751"/>
    </location>
</feature>
<dbReference type="PANTHER" id="PTHR31384">
    <property type="entry name" value="AUXIN RESPONSE FACTOR 4-RELATED"/>
    <property type="match status" value="1"/>
</dbReference>
<accession>A0A9R0JHJ3</accession>
<evidence type="ECO:0000256" key="2">
    <source>
        <dbReference type="ARBA" id="ARBA00007853"/>
    </source>
</evidence>
<keyword evidence="3 8" id="KW-0805">Transcription regulation</keyword>
<dbReference type="InterPro" id="IPR053793">
    <property type="entry name" value="PB1-like"/>
</dbReference>
<dbReference type="SUPFAM" id="SSF54277">
    <property type="entry name" value="CAD &amp; PB1 domains"/>
    <property type="match status" value="1"/>
</dbReference>
<evidence type="ECO:0000313" key="11">
    <source>
        <dbReference type="Proteomes" id="UP000813463"/>
    </source>
</evidence>
<dbReference type="PROSITE" id="PS51745">
    <property type="entry name" value="PB1"/>
    <property type="match status" value="1"/>
</dbReference>
<dbReference type="InterPro" id="IPR033389">
    <property type="entry name" value="AUX/IAA_dom"/>
</dbReference>
<reference evidence="12" key="2">
    <citation type="submission" date="2025-08" db="UniProtKB">
        <authorList>
            <consortium name="RefSeq"/>
        </authorList>
    </citation>
    <scope>IDENTIFICATION</scope>
    <source>
        <tissue evidence="12">Leaf</tissue>
    </source>
</reference>
<proteinExistence type="inferred from homology"/>
<dbReference type="Gene3D" id="2.40.330.10">
    <property type="entry name" value="DNA-binding pseudobarrel domain"/>
    <property type="match status" value="1"/>
</dbReference>
<evidence type="ECO:0000256" key="7">
    <source>
        <dbReference type="ARBA" id="ARBA00023294"/>
    </source>
</evidence>
<dbReference type="SUPFAM" id="SSF101936">
    <property type="entry name" value="DNA-binding pseudobarrel domain"/>
    <property type="match status" value="1"/>
</dbReference>
<dbReference type="InterPro" id="IPR015300">
    <property type="entry name" value="DNA-bd_pseudobarrel_sf"/>
</dbReference>
<dbReference type="InterPro" id="IPR003340">
    <property type="entry name" value="B3_DNA-bd"/>
</dbReference>
<evidence type="ECO:0000256" key="4">
    <source>
        <dbReference type="ARBA" id="ARBA00023125"/>
    </source>
</evidence>
<organism evidence="11 12">
    <name type="scientific">Spinacia oleracea</name>
    <name type="common">Spinach</name>
    <dbReference type="NCBI Taxonomy" id="3562"/>
    <lineage>
        <taxon>Eukaryota</taxon>
        <taxon>Viridiplantae</taxon>
        <taxon>Streptophyta</taxon>
        <taxon>Embryophyta</taxon>
        <taxon>Tracheophyta</taxon>
        <taxon>Spermatophyta</taxon>
        <taxon>Magnoliopsida</taxon>
        <taxon>eudicotyledons</taxon>
        <taxon>Gunneridae</taxon>
        <taxon>Pentapetalae</taxon>
        <taxon>Caryophyllales</taxon>
        <taxon>Chenopodiaceae</taxon>
        <taxon>Chenopodioideae</taxon>
        <taxon>Anserineae</taxon>
        <taxon>Spinacia</taxon>
    </lineage>
</organism>
<dbReference type="KEGG" id="soe:110775257"/>
<dbReference type="InterPro" id="IPR010525">
    <property type="entry name" value="ARF_dom"/>
</dbReference>
<comment type="similarity">
    <text evidence="2 8">Belongs to the ARF family.</text>
</comment>
<feature type="domain" description="TF-B3" evidence="9">
    <location>
        <begin position="165"/>
        <end position="267"/>
    </location>
</feature>
<evidence type="ECO:0000259" key="9">
    <source>
        <dbReference type="PROSITE" id="PS50863"/>
    </source>
</evidence>
<dbReference type="Gene3D" id="3.10.20.90">
    <property type="entry name" value="Phosphatidylinositol 3-kinase Catalytic Subunit, Chain A, domain 1"/>
    <property type="match status" value="1"/>
</dbReference>
<dbReference type="AlphaFoldDB" id="A0A9R0JHJ3"/>
<dbReference type="GO" id="GO:0005634">
    <property type="term" value="C:nucleus"/>
    <property type="evidence" value="ECO:0007669"/>
    <property type="project" value="UniProtKB-SubCell"/>
</dbReference>
<protein>
    <recommendedName>
        <fullName evidence="8">Auxin response factor</fullName>
    </recommendedName>
</protein>
<sequence>MEIDLNHEVMSEVEKIAYGNGHYEGGTYGCSYSSSSSCSSNTSPSAGTSYMELWHACAGPLIFLPRKGNVVVYFPQGHLEQAVALSLFPPYPPMELPTYHLRPQIFCRVANIQHLANKENDEVYIQLTLFPLPELGRTYLGSKAEGLGDEEDATKLLPKSTPHMFCKTLTASDTSTHGGFSVPRRAAEDCFPPLDYKLQRPSQELVAKDLHGVEWRFRHIYRGQPRRHLLTTGWSIFVSQKNLVAGDAVLFLRGEDGELRLGLRRTLRPKSGLPDSVIGKHSMYPNVLSAVVNAVSSKTMFHVYYCPRASHPAFIVPYHRYVKSISDPISTGTRFKMRFEVDDSPDRRCSGVIIGVNDINPYKWPNSKWRCLMVRWDEDIVSDGQERVSPWEIDPSVSLPPLSIQSSPRIKKLRLGLPASLSSPVDCGGLGILDFEESVRSSKVLQGQENVTYISPPYGCDKVNSMLDNVPGASGQQSLSSSRIPRINMSEFRSLAQPVNYTGFLESNRFPKVLQGQEICPLRSFTGKMNFNPGAWLNPTLASTYFNGPKPSFYPLASEGTRNMYFPFDVYKSDLDSVTIPCENTMEKENSAFGSSSFRTNVLSQKFMTPNVDNEHTSAKNLSLLNSLNASDKDQKDGLDDGPRPNCKLFGFSLEQETSGTNSEIRSRRSCTKVHKQGSSVGRAIDLSKLKSYADLIIELERLFSMEEVLQDPAKGWRILYTDKENDVMVVGDDPWNEFCDVVSKIHIHTREEVEKMTVGMMTDDNQSCLEEAPATLDACKSSSVGQPDSSPSAT</sequence>
<dbReference type="InterPro" id="IPR044835">
    <property type="entry name" value="ARF_plant"/>
</dbReference>
<dbReference type="GO" id="GO:0006355">
    <property type="term" value="P:regulation of DNA-templated transcription"/>
    <property type="evidence" value="ECO:0007669"/>
    <property type="project" value="InterPro"/>
</dbReference>
<dbReference type="Pfam" id="PF06507">
    <property type="entry name" value="ARF_AD"/>
    <property type="match status" value="1"/>
</dbReference>
<dbReference type="GO" id="GO:0009734">
    <property type="term" value="P:auxin-activated signaling pathway"/>
    <property type="evidence" value="ECO:0007669"/>
    <property type="project" value="UniProtKB-KW"/>
</dbReference>
<keyword evidence="11" id="KW-1185">Reference proteome</keyword>
<dbReference type="GO" id="GO:0003677">
    <property type="term" value="F:DNA binding"/>
    <property type="evidence" value="ECO:0007669"/>
    <property type="project" value="UniProtKB-KW"/>
</dbReference>
<evidence type="ECO:0000256" key="3">
    <source>
        <dbReference type="ARBA" id="ARBA00023015"/>
    </source>
</evidence>
<reference evidence="11" key="1">
    <citation type="journal article" date="2021" name="Nat. Commun.">
        <title>Genomic analyses provide insights into spinach domestication and the genetic basis of agronomic traits.</title>
        <authorList>
            <person name="Cai X."/>
            <person name="Sun X."/>
            <person name="Xu C."/>
            <person name="Sun H."/>
            <person name="Wang X."/>
            <person name="Ge C."/>
            <person name="Zhang Z."/>
            <person name="Wang Q."/>
            <person name="Fei Z."/>
            <person name="Jiao C."/>
            <person name="Wang Q."/>
        </authorList>
    </citation>
    <scope>NUCLEOTIDE SEQUENCE [LARGE SCALE GENOMIC DNA]</scope>
    <source>
        <strain evidence="11">cv. Varoflay</strain>
    </source>
</reference>
<dbReference type="Pfam" id="PF02362">
    <property type="entry name" value="B3"/>
    <property type="match status" value="1"/>
</dbReference>
<dbReference type="Gene3D" id="2.30.30.1040">
    <property type="match status" value="1"/>
</dbReference>
<dbReference type="PROSITE" id="PS50863">
    <property type="entry name" value="B3"/>
    <property type="match status" value="1"/>
</dbReference>
<keyword evidence="7 8" id="KW-0927">Auxin signaling pathway</keyword>
<evidence type="ECO:0000256" key="1">
    <source>
        <dbReference type="ARBA" id="ARBA00004123"/>
    </source>
</evidence>
<dbReference type="SMART" id="SM01019">
    <property type="entry name" value="B3"/>
    <property type="match status" value="1"/>
</dbReference>
<gene>
    <name evidence="12" type="primary">LOC110775257</name>
</gene>
<dbReference type="RefSeq" id="XP_021835556.2">
    <property type="nucleotide sequence ID" value="XM_021979864.2"/>
</dbReference>
<evidence type="ECO:0000256" key="5">
    <source>
        <dbReference type="ARBA" id="ARBA00023163"/>
    </source>
</evidence>